<accession>A0ABY4TW55</accession>
<dbReference type="EMBL" id="CP098401">
    <property type="protein sequence ID" value="URW76635.1"/>
    <property type="molecule type" value="Genomic_DNA"/>
</dbReference>
<dbReference type="Gene3D" id="3.90.1720.10">
    <property type="entry name" value="endopeptidase domain like (from Nostoc punctiforme)"/>
    <property type="match status" value="1"/>
</dbReference>
<proteinExistence type="predicted"/>
<dbReference type="InterPro" id="IPR038765">
    <property type="entry name" value="Papain-like_cys_pep_sf"/>
</dbReference>
<name>A0ABY4TW55_9SPHN</name>
<gene>
    <name evidence="2" type="ORF">M9980_05335</name>
</gene>
<keyword evidence="3" id="KW-1185">Reference proteome</keyword>
<dbReference type="Pfam" id="PF05257">
    <property type="entry name" value="CHAP"/>
    <property type="match status" value="1"/>
</dbReference>
<organism evidence="2 3">
    <name type="scientific">Sphingomonas donggukensis</name>
    <dbReference type="NCBI Taxonomy" id="2949093"/>
    <lineage>
        <taxon>Bacteria</taxon>
        <taxon>Pseudomonadati</taxon>
        <taxon>Pseudomonadota</taxon>
        <taxon>Alphaproteobacteria</taxon>
        <taxon>Sphingomonadales</taxon>
        <taxon>Sphingomonadaceae</taxon>
        <taxon>Sphingomonas</taxon>
    </lineage>
</organism>
<evidence type="ECO:0000313" key="2">
    <source>
        <dbReference type="EMBL" id="URW76635.1"/>
    </source>
</evidence>
<evidence type="ECO:0000313" key="3">
    <source>
        <dbReference type="Proteomes" id="UP001055580"/>
    </source>
</evidence>
<feature type="domain" description="Peptidase C51" evidence="1">
    <location>
        <begin position="1"/>
        <end position="122"/>
    </location>
</feature>
<reference evidence="2" key="1">
    <citation type="submission" date="2022-05" db="EMBL/GenBank/DDBJ databases">
        <title>Sphingomonas sp. strain RMG20 Genome sequencing and assembly.</title>
        <authorList>
            <person name="Kim I."/>
        </authorList>
    </citation>
    <scope>NUCLEOTIDE SEQUENCE</scope>
    <source>
        <strain evidence="2">RMG20</strain>
    </source>
</reference>
<evidence type="ECO:0000259" key="1">
    <source>
        <dbReference type="PROSITE" id="PS50911"/>
    </source>
</evidence>
<sequence>MLALAIAPLPAAASILSYVGQCVPFAREASGVRIFGDAWTWWDQADGRYPRGHVPKVGAVVAFERSAKLRLGHVAVVSRIVEKRVLMLTHANWSRQNGERGHVEQDVTLFDVSPGNDWSEVKVWYRDSDGLGGSTYPVHGFIYGPRAGVTRELSAESPDYVASLIDAYGR</sequence>
<dbReference type="InterPro" id="IPR007921">
    <property type="entry name" value="CHAP_dom"/>
</dbReference>
<dbReference type="SUPFAM" id="SSF54001">
    <property type="entry name" value="Cysteine proteinases"/>
    <property type="match status" value="1"/>
</dbReference>
<protein>
    <submittedName>
        <fullName evidence="2">CHAP domain-containing protein</fullName>
    </submittedName>
</protein>
<dbReference type="PROSITE" id="PS50911">
    <property type="entry name" value="CHAP"/>
    <property type="match status" value="1"/>
</dbReference>
<dbReference type="Proteomes" id="UP001055580">
    <property type="component" value="Chromosome"/>
</dbReference>